<organism evidence="3 4">
    <name type="scientific">Marinospirillum insulare</name>
    <dbReference type="NCBI Taxonomy" id="217169"/>
    <lineage>
        <taxon>Bacteria</taxon>
        <taxon>Pseudomonadati</taxon>
        <taxon>Pseudomonadota</taxon>
        <taxon>Gammaproteobacteria</taxon>
        <taxon>Oceanospirillales</taxon>
        <taxon>Oceanospirillaceae</taxon>
        <taxon>Marinospirillum</taxon>
    </lineage>
</organism>
<dbReference type="InterPro" id="IPR036465">
    <property type="entry name" value="vWFA_dom_sf"/>
</dbReference>
<protein>
    <recommendedName>
        <fullName evidence="5">Ca-activated chloride channel family protein</fullName>
    </recommendedName>
</protein>
<feature type="transmembrane region" description="Helical" evidence="2">
    <location>
        <begin position="58"/>
        <end position="81"/>
    </location>
</feature>
<dbReference type="Gene3D" id="1.25.40.10">
    <property type="entry name" value="Tetratricopeptide repeat domain"/>
    <property type="match status" value="1"/>
</dbReference>
<dbReference type="SMART" id="SM00028">
    <property type="entry name" value="TPR"/>
    <property type="match status" value="2"/>
</dbReference>
<sequence length="529" mass="59080">MSDFLARPWLLLAAPLIYWVLNETLRSVGSTSWADILPAELAKRLLTQGTESSPPLIKLGWLLAGLTFLFTLALAGVGYVLKAEELPNEQHELVILQQLSPAITGSTAPQQQLETSQRVLMPLLNARKLGKTALVYYAGSAHLVSPMTDDTATLRQLLSLTHPSVMPLGGNNPEAAFKLAASLGKFAQGKQAGRLDWLVLTANLPGPADLQRLLNLKPATAKVYLVWLTTSLKAVSQQQKSFSDLGIHLLHPDDLPNYTAQLNRSAGSLAEENLQALRFFQELSHWPLLLGMLLLLWQYFEQPRFKLPFKLGFWLFLLVVGASSQQPLQAAAWQNLDYQAWLALKAGEAEQAQKLAKRTDLKAHAEFLLGNYAKAAELFTLWQAENPTQDKKLQAEGLYNRGTAWLMAGLPKLALDDFKQAEALYPDWPESCFNRELAKTLLAKQPTPTEESLVEECASVSSEPVASQPEEPKDNNQEAEQDWQPQENPSCTDCIELNATQEKQLQQLQEDPWRLLKYRFKSELKEQRP</sequence>
<keyword evidence="2" id="KW-1133">Transmembrane helix</keyword>
<evidence type="ECO:0008006" key="5">
    <source>
        <dbReference type="Google" id="ProtNLM"/>
    </source>
</evidence>
<dbReference type="SUPFAM" id="SSF53300">
    <property type="entry name" value="vWA-like"/>
    <property type="match status" value="1"/>
</dbReference>
<dbReference type="InterPro" id="IPR019734">
    <property type="entry name" value="TPR_rpt"/>
</dbReference>
<dbReference type="RefSeq" id="WP_027851098.1">
    <property type="nucleotide sequence ID" value="NZ_BSOR01000028.1"/>
</dbReference>
<dbReference type="EMBL" id="BSOR01000028">
    <property type="protein sequence ID" value="GLR64208.1"/>
    <property type="molecule type" value="Genomic_DNA"/>
</dbReference>
<dbReference type="Gene3D" id="3.40.50.410">
    <property type="entry name" value="von Willebrand factor, type A domain"/>
    <property type="match status" value="1"/>
</dbReference>
<evidence type="ECO:0000313" key="4">
    <source>
        <dbReference type="Proteomes" id="UP001156682"/>
    </source>
</evidence>
<keyword evidence="2" id="KW-0812">Transmembrane</keyword>
<comment type="caution">
    <text evidence="3">The sequence shown here is derived from an EMBL/GenBank/DDBJ whole genome shotgun (WGS) entry which is preliminary data.</text>
</comment>
<dbReference type="SUPFAM" id="SSF48452">
    <property type="entry name" value="TPR-like"/>
    <property type="match status" value="1"/>
</dbReference>
<evidence type="ECO:0000256" key="2">
    <source>
        <dbReference type="SAM" id="Phobius"/>
    </source>
</evidence>
<dbReference type="Proteomes" id="UP001156682">
    <property type="component" value="Unassembled WGS sequence"/>
</dbReference>
<accession>A0ABQ5ZY39</accession>
<evidence type="ECO:0000313" key="3">
    <source>
        <dbReference type="EMBL" id="GLR64208.1"/>
    </source>
</evidence>
<proteinExistence type="predicted"/>
<reference evidence="4" key="1">
    <citation type="journal article" date="2019" name="Int. J. Syst. Evol. Microbiol.">
        <title>The Global Catalogue of Microorganisms (GCM) 10K type strain sequencing project: providing services to taxonomists for standard genome sequencing and annotation.</title>
        <authorList>
            <consortium name="The Broad Institute Genomics Platform"/>
            <consortium name="The Broad Institute Genome Sequencing Center for Infectious Disease"/>
            <person name="Wu L."/>
            <person name="Ma J."/>
        </authorList>
    </citation>
    <scope>NUCLEOTIDE SEQUENCE [LARGE SCALE GENOMIC DNA]</scope>
    <source>
        <strain evidence="4">NBRC 100033</strain>
    </source>
</reference>
<evidence type="ECO:0000256" key="1">
    <source>
        <dbReference type="SAM" id="MobiDB-lite"/>
    </source>
</evidence>
<feature type="region of interest" description="Disordered" evidence="1">
    <location>
        <begin position="444"/>
        <end position="494"/>
    </location>
</feature>
<keyword evidence="4" id="KW-1185">Reference proteome</keyword>
<dbReference type="InterPro" id="IPR011990">
    <property type="entry name" value="TPR-like_helical_dom_sf"/>
</dbReference>
<gene>
    <name evidence="3" type="ORF">GCM10007878_16460</name>
</gene>
<keyword evidence="2" id="KW-0472">Membrane</keyword>
<name>A0ABQ5ZY39_9GAMM</name>